<sequence length="90" mass="9930">MIPQNGKSPSGTESTQGSAISQRKVPEAPTIYQPELKPSISNYKREKSYPEVSDRHLHEPAQTVLHGVQEQRLGNASTNTPRSGELLEHP</sequence>
<feature type="region of interest" description="Disordered" evidence="1">
    <location>
        <begin position="1"/>
        <end position="90"/>
    </location>
</feature>
<feature type="compositionally biased region" description="Polar residues" evidence="1">
    <location>
        <begin position="1"/>
        <end position="21"/>
    </location>
</feature>
<gene>
    <name evidence="2" type="ORF">O181_105971</name>
</gene>
<dbReference type="EMBL" id="AVOT02078812">
    <property type="protein sequence ID" value="MBW0566256.1"/>
    <property type="molecule type" value="Genomic_DNA"/>
</dbReference>
<feature type="compositionally biased region" description="Basic and acidic residues" evidence="1">
    <location>
        <begin position="43"/>
        <end position="59"/>
    </location>
</feature>
<accession>A0A9Q3PMT0</accession>
<proteinExistence type="predicted"/>
<comment type="caution">
    <text evidence="2">The sequence shown here is derived from an EMBL/GenBank/DDBJ whole genome shotgun (WGS) entry which is preliminary data.</text>
</comment>
<name>A0A9Q3PMT0_9BASI</name>
<evidence type="ECO:0000256" key="1">
    <source>
        <dbReference type="SAM" id="MobiDB-lite"/>
    </source>
</evidence>
<evidence type="ECO:0000313" key="3">
    <source>
        <dbReference type="Proteomes" id="UP000765509"/>
    </source>
</evidence>
<keyword evidence="3" id="KW-1185">Reference proteome</keyword>
<feature type="compositionally biased region" description="Polar residues" evidence="1">
    <location>
        <begin position="72"/>
        <end position="82"/>
    </location>
</feature>
<dbReference type="AlphaFoldDB" id="A0A9Q3PMT0"/>
<evidence type="ECO:0000313" key="2">
    <source>
        <dbReference type="EMBL" id="MBW0566256.1"/>
    </source>
</evidence>
<organism evidence="2 3">
    <name type="scientific">Austropuccinia psidii MF-1</name>
    <dbReference type="NCBI Taxonomy" id="1389203"/>
    <lineage>
        <taxon>Eukaryota</taxon>
        <taxon>Fungi</taxon>
        <taxon>Dikarya</taxon>
        <taxon>Basidiomycota</taxon>
        <taxon>Pucciniomycotina</taxon>
        <taxon>Pucciniomycetes</taxon>
        <taxon>Pucciniales</taxon>
        <taxon>Sphaerophragmiaceae</taxon>
        <taxon>Austropuccinia</taxon>
    </lineage>
</organism>
<dbReference type="Proteomes" id="UP000765509">
    <property type="component" value="Unassembled WGS sequence"/>
</dbReference>
<reference evidence="2" key="1">
    <citation type="submission" date="2021-03" db="EMBL/GenBank/DDBJ databases">
        <title>Draft genome sequence of rust myrtle Austropuccinia psidii MF-1, a brazilian biotype.</title>
        <authorList>
            <person name="Quecine M.C."/>
            <person name="Pachon D.M.R."/>
            <person name="Bonatelli M.L."/>
            <person name="Correr F.H."/>
            <person name="Franceschini L.M."/>
            <person name="Leite T.F."/>
            <person name="Margarido G.R.A."/>
            <person name="Almeida C.A."/>
            <person name="Ferrarezi J.A."/>
            <person name="Labate C.A."/>
        </authorList>
    </citation>
    <scope>NUCLEOTIDE SEQUENCE</scope>
    <source>
        <strain evidence="2">MF-1</strain>
    </source>
</reference>
<protein>
    <submittedName>
        <fullName evidence="2">Uncharacterized protein</fullName>
    </submittedName>
</protein>